<dbReference type="CDD" id="cd08963">
    <property type="entry name" value="L-asparaginase_I"/>
    <property type="match status" value="1"/>
</dbReference>
<dbReference type="PROSITE" id="PS00917">
    <property type="entry name" value="ASN_GLN_ASE_2"/>
    <property type="match status" value="1"/>
</dbReference>
<protein>
    <submittedName>
        <fullName evidence="6">L-asparaginase 1</fullName>
        <ecNumber evidence="6">3.5.1.1</ecNumber>
    </submittedName>
</protein>
<dbReference type="InterPro" id="IPR006034">
    <property type="entry name" value="Asparaginase/glutaminase-like"/>
</dbReference>
<dbReference type="PANTHER" id="PTHR11707:SF28">
    <property type="entry name" value="60 KDA LYSOPHOSPHOLIPASE"/>
    <property type="match status" value="1"/>
</dbReference>
<proteinExistence type="predicted"/>
<dbReference type="PIRSF" id="PIRSF500176">
    <property type="entry name" value="L_ASNase"/>
    <property type="match status" value="1"/>
</dbReference>
<feature type="domain" description="Asparaginase/glutaminase C-terminal" evidence="5">
    <location>
        <begin position="205"/>
        <end position="321"/>
    </location>
</feature>
<dbReference type="GO" id="GO:0004067">
    <property type="term" value="F:asparaginase activity"/>
    <property type="evidence" value="ECO:0007669"/>
    <property type="project" value="UniProtKB-UniRule"/>
</dbReference>
<dbReference type="InterPro" id="IPR037152">
    <property type="entry name" value="L-asparaginase_N_sf"/>
</dbReference>
<keyword evidence="6" id="KW-0378">Hydrolase</keyword>
<dbReference type="PRINTS" id="PR00139">
    <property type="entry name" value="ASNGLNASE"/>
</dbReference>
<dbReference type="SMART" id="SM00870">
    <property type="entry name" value="Asparaginase"/>
    <property type="match status" value="1"/>
</dbReference>
<evidence type="ECO:0000256" key="1">
    <source>
        <dbReference type="PIRSR" id="PIRSR001220-1"/>
    </source>
</evidence>
<reference evidence="6 7" key="1">
    <citation type="submission" date="2014-03" db="EMBL/GenBank/DDBJ databases">
        <title>Genomics of Bifidobacteria.</title>
        <authorList>
            <person name="Ventura M."/>
            <person name="Milani C."/>
            <person name="Lugli G.A."/>
        </authorList>
    </citation>
    <scope>NUCLEOTIDE SEQUENCE [LARGE SCALE GENOMIC DNA]</scope>
    <source>
        <strain evidence="6 7">JCM 13495</strain>
    </source>
</reference>
<keyword evidence="7" id="KW-1185">Reference proteome</keyword>
<dbReference type="Pfam" id="PF17763">
    <property type="entry name" value="Asparaginase_C"/>
    <property type="match status" value="1"/>
</dbReference>
<feature type="active site" evidence="3">
    <location>
        <position position="87"/>
    </location>
</feature>
<evidence type="ECO:0000259" key="4">
    <source>
        <dbReference type="Pfam" id="PF00710"/>
    </source>
</evidence>
<dbReference type="EMBL" id="JGZU01000017">
    <property type="protein sequence ID" value="KFJ04917.1"/>
    <property type="molecule type" value="Genomic_DNA"/>
</dbReference>
<evidence type="ECO:0000313" key="6">
    <source>
        <dbReference type="EMBL" id="KFJ04917.1"/>
    </source>
</evidence>
<dbReference type="Pfam" id="PF00710">
    <property type="entry name" value="Asparaginase"/>
    <property type="match status" value="1"/>
</dbReference>
<name>A0A087EAW6_9BIFI</name>
<dbReference type="PANTHER" id="PTHR11707">
    <property type="entry name" value="L-ASPARAGINASE"/>
    <property type="match status" value="1"/>
</dbReference>
<dbReference type="eggNOG" id="COG0252">
    <property type="taxonomic scope" value="Bacteria"/>
</dbReference>
<dbReference type="STRING" id="356829.BITS_1437"/>
<dbReference type="InterPro" id="IPR040919">
    <property type="entry name" value="Asparaginase_C"/>
</dbReference>
<dbReference type="Gene3D" id="3.40.50.1170">
    <property type="entry name" value="L-asparaginase, N-terminal domain"/>
    <property type="match status" value="1"/>
</dbReference>
<sequence>MRVHITYTGGTIGMVMSPQGLLPGADLQQWLYAILDNTHIDRDQVTLTQLDPLIDSAHATPASWQAIIEDVLANRHAADAFIVLHGTDTMSYSASALSFALTDFDKPVIFTGSQHPLGTVQSDAATNIAGALYAALSDNAQGVSLLFGQHLFAANRSTKSSSWAFEGFSAPATGPLATAGVPWRWHGKPSPALGWCEARPYELHDVMVIDMVPGLSAERMQSMLRPLPEAIIIRAYGVGNIPNSDPGVQKSLIDAMAHDVPVIIASQCPQADVIIDQYAASSAVVEAGAVGTGDMTLEATYAKTIFLLSQGLRGMELAQWMNQSIAGEITTE</sequence>
<dbReference type="InterPro" id="IPR036152">
    <property type="entry name" value="Asp/glu_Ase-like_sf"/>
</dbReference>
<evidence type="ECO:0000256" key="3">
    <source>
        <dbReference type="PROSITE-ProRule" id="PRU10100"/>
    </source>
</evidence>
<dbReference type="AlphaFoldDB" id="A0A087EAW6"/>
<gene>
    <name evidence="6" type="ORF">BITS_1437</name>
</gene>
<feature type="active site" description="O-isoaspartyl threonine intermediate" evidence="1">
    <location>
        <position position="11"/>
    </location>
</feature>
<accession>A0A087EAW6</accession>
<dbReference type="SUPFAM" id="SSF53774">
    <property type="entry name" value="Glutaminase/Asparaginase"/>
    <property type="match status" value="1"/>
</dbReference>
<dbReference type="InterPro" id="IPR027473">
    <property type="entry name" value="L-asparaginase_C"/>
</dbReference>
<dbReference type="RefSeq" id="WP_026642447.1">
    <property type="nucleotide sequence ID" value="NZ_JGZU01000017.1"/>
</dbReference>
<dbReference type="InterPro" id="IPR027475">
    <property type="entry name" value="Asparaginase/glutaminase_AS2"/>
</dbReference>
<evidence type="ECO:0000256" key="2">
    <source>
        <dbReference type="PIRSR" id="PIRSR001220-2"/>
    </source>
</evidence>
<dbReference type="PIRSF" id="PIRSF001220">
    <property type="entry name" value="L-ASNase_gatD"/>
    <property type="match status" value="1"/>
</dbReference>
<dbReference type="InterPro" id="IPR027474">
    <property type="entry name" value="L-asparaginase_N"/>
</dbReference>
<feature type="domain" description="L-asparaginase N-terminal" evidence="4">
    <location>
        <begin position="2"/>
        <end position="187"/>
    </location>
</feature>
<evidence type="ECO:0000259" key="5">
    <source>
        <dbReference type="Pfam" id="PF17763"/>
    </source>
</evidence>
<feature type="binding site" evidence="2">
    <location>
        <begin position="87"/>
        <end position="88"/>
    </location>
    <ligand>
        <name>substrate</name>
    </ligand>
</feature>
<dbReference type="SFLD" id="SFLDS00057">
    <property type="entry name" value="Glutaminase/Asparaginase"/>
    <property type="match status" value="1"/>
</dbReference>
<dbReference type="InterPro" id="IPR041725">
    <property type="entry name" value="L-asparaginase_I"/>
</dbReference>
<evidence type="ECO:0000313" key="7">
    <source>
        <dbReference type="Proteomes" id="UP000029080"/>
    </source>
</evidence>
<comment type="caution">
    <text evidence="6">The sequence shown here is derived from an EMBL/GenBank/DDBJ whole genome shotgun (WGS) entry which is preliminary data.</text>
</comment>
<dbReference type="Proteomes" id="UP000029080">
    <property type="component" value="Unassembled WGS sequence"/>
</dbReference>
<dbReference type="EC" id="3.5.1.1" evidence="6"/>
<dbReference type="PROSITE" id="PS51732">
    <property type="entry name" value="ASN_GLN_ASE_3"/>
    <property type="match status" value="1"/>
</dbReference>
<feature type="binding site" evidence="2">
    <location>
        <position position="56"/>
    </location>
    <ligand>
        <name>substrate</name>
    </ligand>
</feature>
<dbReference type="OrthoDB" id="9788068at2"/>
<dbReference type="Gene3D" id="3.40.50.40">
    <property type="match status" value="1"/>
</dbReference>
<organism evidence="6 7">
    <name type="scientific">Bifidobacterium tsurumiense</name>
    <dbReference type="NCBI Taxonomy" id="356829"/>
    <lineage>
        <taxon>Bacteria</taxon>
        <taxon>Bacillati</taxon>
        <taxon>Actinomycetota</taxon>
        <taxon>Actinomycetes</taxon>
        <taxon>Bifidobacteriales</taxon>
        <taxon>Bifidobacteriaceae</taxon>
        <taxon>Bifidobacterium</taxon>
    </lineage>
</organism>